<evidence type="ECO:0000313" key="2">
    <source>
        <dbReference type="EMBL" id="KAJ8870117.1"/>
    </source>
</evidence>
<dbReference type="Proteomes" id="UP001159363">
    <property type="component" value="Chromosome 12"/>
</dbReference>
<evidence type="ECO:0000313" key="3">
    <source>
        <dbReference type="Proteomes" id="UP001159363"/>
    </source>
</evidence>
<feature type="compositionally biased region" description="Polar residues" evidence="1">
    <location>
        <begin position="233"/>
        <end position="246"/>
    </location>
</feature>
<organism evidence="2 3">
    <name type="scientific">Dryococelus australis</name>
    <dbReference type="NCBI Taxonomy" id="614101"/>
    <lineage>
        <taxon>Eukaryota</taxon>
        <taxon>Metazoa</taxon>
        <taxon>Ecdysozoa</taxon>
        <taxon>Arthropoda</taxon>
        <taxon>Hexapoda</taxon>
        <taxon>Insecta</taxon>
        <taxon>Pterygota</taxon>
        <taxon>Neoptera</taxon>
        <taxon>Polyneoptera</taxon>
        <taxon>Phasmatodea</taxon>
        <taxon>Verophasmatodea</taxon>
        <taxon>Anareolatae</taxon>
        <taxon>Phasmatidae</taxon>
        <taxon>Eurycanthinae</taxon>
        <taxon>Dryococelus</taxon>
    </lineage>
</organism>
<feature type="region of interest" description="Disordered" evidence="1">
    <location>
        <begin position="519"/>
        <end position="543"/>
    </location>
</feature>
<comment type="caution">
    <text evidence="2">The sequence shown here is derived from an EMBL/GenBank/DDBJ whole genome shotgun (WGS) entry which is preliminary data.</text>
</comment>
<proteinExistence type="predicted"/>
<keyword evidence="3" id="KW-1185">Reference proteome</keyword>
<dbReference type="EMBL" id="JARBHB010000013">
    <property type="protein sequence ID" value="KAJ8870117.1"/>
    <property type="molecule type" value="Genomic_DNA"/>
</dbReference>
<evidence type="ECO:0000256" key="1">
    <source>
        <dbReference type="SAM" id="MobiDB-lite"/>
    </source>
</evidence>
<protein>
    <submittedName>
        <fullName evidence="2">Uncharacterized protein</fullName>
    </submittedName>
</protein>
<gene>
    <name evidence="2" type="ORF">PR048_029129</name>
</gene>
<feature type="compositionally biased region" description="Basic and acidic residues" evidence="1">
    <location>
        <begin position="266"/>
        <end position="282"/>
    </location>
</feature>
<sequence length="591" mass="64371">MKWSAEIWAALNDEVLRADAGEMRWGMGNARVGETGDPRENLLTSDIVRHDSHVQKFGSDHAWSRPPVAQSVVGHRSGPRKALGPLQCSTKTTPGIKPGSPRYKASSLAATLLRPSQAALHSTACTGAGVVFFHWLLRRCQATPFINEPRVIVAHKCEAFNDWRSFTQCVSDTVWYNDRRIAKARVFNVSPNNNAPRIRRPFPAATVRHAVFLTRSATRRYAHARAHARTHDPSTTPLGSSATSSGVRAGGPVSATPFARESLQSSRERGGGTTAEPRENPPGKRHRLTRFPHEEIRECTRRAGMVAVVGGERLGHCGTAAPSRVFNLNSSIVFKMLIFNRGAIVLDATHRSPGIRREVQTFASHFVKYQWRSMTGDFAAAASFVLGGTAPLLESSLATATATTRASDAPLALGWLAILLPRESGAGAPELGGGAGDPREDPPTNGIVRHDFHMRKSGVTRPGIEPGSPWWEASLGMPGRWSESTQLLRRTSFPGERSVKYTCLCHRVLEETRGYSSASGATVAKRLARSPPTKANRVQSPAGGFSRVGVVPDDAVGRRAFSGISRFPRPFIPALLHTHLNHPHRLSRLLY</sequence>
<feature type="region of interest" description="Disordered" evidence="1">
    <location>
        <begin position="224"/>
        <end position="287"/>
    </location>
</feature>
<accession>A0ABQ9GF48</accession>
<name>A0ABQ9GF48_9NEOP</name>
<reference evidence="2 3" key="1">
    <citation type="submission" date="2023-02" db="EMBL/GenBank/DDBJ databases">
        <title>LHISI_Scaffold_Assembly.</title>
        <authorList>
            <person name="Stuart O.P."/>
            <person name="Cleave R."/>
            <person name="Magrath M.J.L."/>
            <person name="Mikheyev A.S."/>
        </authorList>
    </citation>
    <scope>NUCLEOTIDE SEQUENCE [LARGE SCALE GENOMIC DNA]</scope>
    <source>
        <strain evidence="2">Daus_M_001</strain>
        <tissue evidence="2">Leg muscle</tissue>
    </source>
</reference>